<proteinExistence type="predicted"/>
<organism evidence="4 5">
    <name type="scientific">Rothia kristinae</name>
    <dbReference type="NCBI Taxonomy" id="37923"/>
    <lineage>
        <taxon>Bacteria</taxon>
        <taxon>Bacillati</taxon>
        <taxon>Actinomycetota</taxon>
        <taxon>Actinomycetes</taxon>
        <taxon>Micrococcales</taxon>
        <taxon>Micrococcaceae</taxon>
        <taxon>Rothia</taxon>
    </lineage>
</organism>
<keyword evidence="2" id="KW-0808">Transferase</keyword>
<feature type="domain" description="Glycosyl transferase family 1" evidence="3">
    <location>
        <begin position="212"/>
        <end position="353"/>
    </location>
</feature>
<name>A0A199NW09_9MICC</name>
<dbReference type="AlphaFoldDB" id="A0A199NW09"/>
<evidence type="ECO:0000256" key="2">
    <source>
        <dbReference type="ARBA" id="ARBA00022679"/>
    </source>
</evidence>
<evidence type="ECO:0000313" key="5">
    <source>
        <dbReference type="Proteomes" id="UP000053171"/>
    </source>
</evidence>
<sequence>MTRPKVLLIEPNPVFVVEGRLWAPRKSLENQDLFSRRLLQLGGSLRIGGLLVRPAAPEELPVGYAAVEDFLSERSVIPESLTPELVRRDSPDVIWMLSIRRTSWLTKLGIPTYQMTEVPLSVRMNLARASGGSCADLLRSAIGLRRDELLLRRRLRRAAGVEFNGVAARDAYASLNPRHLTFYDHRIYQADLDVLSASTQPPNTSPRLPDARMSIAFSGRLEPFKGAQLLPEIARHLQDLTPGTVLHVLGTGALEQSIRTQAPANLVIHGFLDMDEWKQFVRDSVDIVIFPHLQGDPSCTYFEALGCGAAIGGFDNETLTPLVREHAVGWTAPRGDARGLVEHIAAVQRNPHDLITARRRAARFMANRSVEQTARQRVDHLVSCLAAVSAS</sequence>
<accession>A0A199NW09</accession>
<dbReference type="PANTHER" id="PTHR45947">
    <property type="entry name" value="SULFOQUINOVOSYL TRANSFERASE SQD2"/>
    <property type="match status" value="1"/>
</dbReference>
<dbReference type="SUPFAM" id="SSF53756">
    <property type="entry name" value="UDP-Glycosyltransferase/glycogen phosphorylase"/>
    <property type="match status" value="1"/>
</dbReference>
<reference evidence="4" key="1">
    <citation type="submission" date="2016-06" db="EMBL/GenBank/DDBJ databases">
        <title>Identification of putative biosynthetic pathways for the production of bioactive secondary metabolites by the marine actinomycete Kocuria kristinae RUTW2-3.</title>
        <authorList>
            <person name="Waterworth S.C."/>
            <person name="Walmsley T.A."/>
            <person name="Matongo T."/>
            <person name="Davies-Coleman M.T."/>
            <person name="Dorrington R.A."/>
        </authorList>
    </citation>
    <scope>NUCLEOTIDE SEQUENCE [LARGE SCALE GENOMIC DNA]</scope>
    <source>
        <strain evidence="4">RUTW2-3</strain>
    </source>
</reference>
<dbReference type="PANTHER" id="PTHR45947:SF3">
    <property type="entry name" value="SULFOQUINOVOSYL TRANSFERASE SQD2"/>
    <property type="match status" value="1"/>
</dbReference>
<evidence type="ECO:0000259" key="3">
    <source>
        <dbReference type="Pfam" id="PF00534"/>
    </source>
</evidence>
<protein>
    <recommendedName>
        <fullName evidence="1">D-inositol 3-phosphate glycosyltransferase</fullName>
    </recommendedName>
</protein>
<dbReference type="GO" id="GO:0016757">
    <property type="term" value="F:glycosyltransferase activity"/>
    <property type="evidence" value="ECO:0007669"/>
    <property type="project" value="InterPro"/>
</dbReference>
<dbReference type="EMBL" id="LJBJ02000001">
    <property type="protein sequence ID" value="OAX52906.1"/>
    <property type="molecule type" value="Genomic_DNA"/>
</dbReference>
<comment type="caution">
    <text evidence="4">The sequence shown here is derived from an EMBL/GenBank/DDBJ whole genome shotgun (WGS) entry which is preliminary data.</text>
</comment>
<dbReference type="Gene3D" id="3.40.50.2000">
    <property type="entry name" value="Glycogen Phosphorylase B"/>
    <property type="match status" value="2"/>
</dbReference>
<gene>
    <name evidence="4" type="ORF">AN277_0200625</name>
</gene>
<dbReference type="InterPro" id="IPR001296">
    <property type="entry name" value="Glyco_trans_1"/>
</dbReference>
<evidence type="ECO:0000256" key="1">
    <source>
        <dbReference type="ARBA" id="ARBA00021292"/>
    </source>
</evidence>
<dbReference type="Proteomes" id="UP000053171">
    <property type="component" value="Unassembled WGS sequence"/>
</dbReference>
<dbReference type="InterPro" id="IPR050194">
    <property type="entry name" value="Glycosyltransferase_grp1"/>
</dbReference>
<dbReference type="RefSeq" id="WP_055684330.1">
    <property type="nucleotide sequence ID" value="NZ_JAZBHS010000003.1"/>
</dbReference>
<dbReference type="Pfam" id="PF00534">
    <property type="entry name" value="Glycos_transf_1"/>
    <property type="match status" value="1"/>
</dbReference>
<evidence type="ECO:0000313" key="4">
    <source>
        <dbReference type="EMBL" id="OAX52906.1"/>
    </source>
</evidence>
<keyword evidence="5" id="KW-1185">Reference proteome</keyword>